<evidence type="ECO:0000313" key="8">
    <source>
        <dbReference type="Ensembl" id="ENSMMDP00005032619.1"/>
    </source>
</evidence>
<keyword evidence="5 7" id="KW-1133">Transmembrane helix</keyword>
<dbReference type="AlphaFoldDB" id="A0A667Z9F2"/>
<dbReference type="Proteomes" id="UP000472263">
    <property type="component" value="Chromosome 16"/>
</dbReference>
<evidence type="ECO:0000256" key="3">
    <source>
        <dbReference type="ARBA" id="ARBA00022692"/>
    </source>
</evidence>
<evidence type="ECO:0000256" key="6">
    <source>
        <dbReference type="ARBA" id="ARBA00023136"/>
    </source>
</evidence>
<dbReference type="Pfam" id="PF14995">
    <property type="entry name" value="TMEM107"/>
    <property type="match status" value="1"/>
</dbReference>
<evidence type="ECO:0000256" key="1">
    <source>
        <dbReference type="ARBA" id="ARBA00004141"/>
    </source>
</evidence>
<evidence type="ECO:0000256" key="2">
    <source>
        <dbReference type="ARBA" id="ARBA00015652"/>
    </source>
</evidence>
<organism evidence="8 9">
    <name type="scientific">Myripristis murdjan</name>
    <name type="common">pinecone soldierfish</name>
    <dbReference type="NCBI Taxonomy" id="586833"/>
    <lineage>
        <taxon>Eukaryota</taxon>
        <taxon>Metazoa</taxon>
        <taxon>Chordata</taxon>
        <taxon>Craniata</taxon>
        <taxon>Vertebrata</taxon>
        <taxon>Euteleostomi</taxon>
        <taxon>Actinopterygii</taxon>
        <taxon>Neopterygii</taxon>
        <taxon>Teleostei</taxon>
        <taxon>Neoteleostei</taxon>
        <taxon>Acanthomorphata</taxon>
        <taxon>Holocentriformes</taxon>
        <taxon>Holocentridae</taxon>
        <taxon>Myripristis</taxon>
    </lineage>
</organism>
<feature type="transmembrane region" description="Helical" evidence="7">
    <location>
        <begin position="12"/>
        <end position="32"/>
    </location>
</feature>
<accession>A0A667Z9F2</accession>
<dbReference type="PANTHER" id="PTHR34341:SF1">
    <property type="entry name" value="TRANSMEMBRANE PROTEIN 107"/>
    <property type="match status" value="1"/>
</dbReference>
<dbReference type="Ensembl" id="ENSMMDT00005033351.1">
    <property type="protein sequence ID" value="ENSMMDP00005032619.1"/>
    <property type="gene ID" value="ENSMMDG00005015360.1"/>
</dbReference>
<dbReference type="GO" id="GO:1904491">
    <property type="term" value="P:protein localization to ciliary transition zone"/>
    <property type="evidence" value="ECO:0007669"/>
    <property type="project" value="TreeGrafter"/>
</dbReference>
<dbReference type="InterPro" id="IPR029248">
    <property type="entry name" value="TMEM107"/>
</dbReference>
<name>A0A667Z9F2_9TELE</name>
<reference evidence="8" key="2">
    <citation type="submission" date="2025-08" db="UniProtKB">
        <authorList>
            <consortium name="Ensembl"/>
        </authorList>
    </citation>
    <scope>IDENTIFICATION</scope>
</reference>
<dbReference type="GeneTree" id="ENSGT00390000014827"/>
<proteinExistence type="predicted"/>
<protein>
    <recommendedName>
        <fullName evidence="2">Transmembrane protein 107</fullName>
    </recommendedName>
</protein>
<evidence type="ECO:0000256" key="7">
    <source>
        <dbReference type="SAM" id="Phobius"/>
    </source>
</evidence>
<comment type="subcellular location">
    <subcellularLocation>
        <location evidence="1">Membrane</location>
        <topology evidence="1">Multi-pass membrane protein</topology>
    </subcellularLocation>
</comment>
<keyword evidence="3 7" id="KW-0812">Transmembrane</keyword>
<dbReference type="InParanoid" id="A0A667Z9F2"/>
<dbReference type="GO" id="GO:1905515">
    <property type="term" value="P:non-motile cilium assembly"/>
    <property type="evidence" value="ECO:0007669"/>
    <property type="project" value="TreeGrafter"/>
</dbReference>
<keyword evidence="6 7" id="KW-0472">Membrane</keyword>
<dbReference type="GO" id="GO:0036038">
    <property type="term" value="C:MKS complex"/>
    <property type="evidence" value="ECO:0007669"/>
    <property type="project" value="TreeGrafter"/>
</dbReference>
<gene>
    <name evidence="8" type="primary">TMEM107</name>
    <name evidence="8" type="synonym">tmem107l</name>
</gene>
<evidence type="ECO:0000313" key="9">
    <source>
        <dbReference type="Proteomes" id="UP000472263"/>
    </source>
</evidence>
<keyword evidence="4" id="KW-0970">Cilium biogenesis/degradation</keyword>
<feature type="transmembrane region" description="Helical" evidence="7">
    <location>
        <begin position="53"/>
        <end position="72"/>
    </location>
</feature>
<sequence>MSAVSSLVPARFLTITAHLVIVITIFWSREYNVKACLPLEFTQEQYDIEDRRLVVALAVTLGLFAVELAGFFSGVSMFNCSQGLLSTAAHASASVALLFFLFEQWECDIYWWIFVTCRSVHSRVCIPPKRFIFFPDRRFTQHWLSTAAHQSPCLSMYFRSGNAGRIGLFLPSAGLCARVCVSVTEKTRMQAQTSKGMYLCMYNGCEGLTCSLCVFLSLQCAPCIRGVSSLYCRVWT</sequence>
<dbReference type="GO" id="GO:0016020">
    <property type="term" value="C:membrane"/>
    <property type="evidence" value="ECO:0007669"/>
    <property type="project" value="UniProtKB-SubCell"/>
</dbReference>
<keyword evidence="9" id="KW-1185">Reference proteome</keyword>
<dbReference type="PANTHER" id="PTHR34341">
    <property type="entry name" value="TRANSMEMBRANE PROTEIN 107"/>
    <property type="match status" value="1"/>
</dbReference>
<reference evidence="8" key="1">
    <citation type="submission" date="2019-06" db="EMBL/GenBank/DDBJ databases">
        <authorList>
            <consortium name="Wellcome Sanger Institute Data Sharing"/>
        </authorList>
    </citation>
    <scope>NUCLEOTIDE SEQUENCE [LARGE SCALE GENOMIC DNA]</scope>
</reference>
<reference evidence="8" key="3">
    <citation type="submission" date="2025-09" db="UniProtKB">
        <authorList>
            <consortium name="Ensembl"/>
        </authorList>
    </citation>
    <scope>IDENTIFICATION</scope>
</reference>
<evidence type="ECO:0000256" key="5">
    <source>
        <dbReference type="ARBA" id="ARBA00022989"/>
    </source>
</evidence>
<evidence type="ECO:0000256" key="4">
    <source>
        <dbReference type="ARBA" id="ARBA00022794"/>
    </source>
</evidence>